<protein>
    <submittedName>
        <fullName evidence="1">Uncharacterized protein</fullName>
    </submittedName>
</protein>
<proteinExistence type="predicted"/>
<dbReference type="Proteomes" id="UP000306630">
    <property type="component" value="Unassembled WGS sequence"/>
</dbReference>
<evidence type="ECO:0000313" key="1">
    <source>
        <dbReference type="EMBL" id="TGY75240.1"/>
    </source>
</evidence>
<evidence type="ECO:0000313" key="2">
    <source>
        <dbReference type="Proteomes" id="UP000306630"/>
    </source>
</evidence>
<dbReference type="AlphaFoldDB" id="A0A4S1ZJ68"/>
<comment type="caution">
    <text evidence="1">The sequence shown here is derived from an EMBL/GenBank/DDBJ whole genome shotgun (WGS) entry which is preliminary data.</text>
</comment>
<accession>A0A4S1ZJ68</accession>
<dbReference type="EMBL" id="SRYD01000013">
    <property type="protein sequence ID" value="TGY75240.1"/>
    <property type="molecule type" value="Genomic_DNA"/>
</dbReference>
<organism evidence="1 2">
    <name type="scientific">Muribaculum intestinale</name>
    <dbReference type="NCBI Taxonomy" id="1796646"/>
    <lineage>
        <taxon>Bacteria</taxon>
        <taxon>Pseudomonadati</taxon>
        <taxon>Bacteroidota</taxon>
        <taxon>Bacteroidia</taxon>
        <taxon>Bacteroidales</taxon>
        <taxon>Muribaculaceae</taxon>
        <taxon>Muribaculum</taxon>
    </lineage>
</organism>
<gene>
    <name evidence="1" type="ORF">E5333_04470</name>
</gene>
<dbReference type="RefSeq" id="WP_123611963.1">
    <property type="nucleotide sequence ID" value="NZ_CAMVVV010000016.1"/>
</dbReference>
<reference evidence="1 2" key="1">
    <citation type="submission" date="2019-04" db="EMBL/GenBank/DDBJ databases">
        <title>Microbes associate with the intestines of laboratory mice.</title>
        <authorList>
            <person name="Navarre W."/>
            <person name="Wong E."/>
            <person name="Huang K."/>
            <person name="Tropini C."/>
            <person name="Ng K."/>
            <person name="Yu B."/>
        </authorList>
    </citation>
    <scope>NUCLEOTIDE SEQUENCE [LARGE SCALE GENOMIC DNA]</scope>
    <source>
        <strain evidence="1 2">NM06_A21</strain>
    </source>
</reference>
<sequence>MLKKSTSSSTIDDNRMLASEKKDECLKPCESTLAIIRQFARAYHFEHALAPRHAAVILN</sequence>
<name>A0A4S1ZJ68_9BACT</name>